<evidence type="ECO:0000313" key="2">
    <source>
        <dbReference type="EMBL" id="KAJ5108620.1"/>
    </source>
</evidence>
<name>A0A9W9FZ08_9EURO</name>
<dbReference type="AlphaFoldDB" id="A0A9W9FZ08"/>
<protein>
    <submittedName>
        <fullName evidence="2">Uncharacterized protein</fullName>
    </submittedName>
</protein>
<feature type="compositionally biased region" description="Low complexity" evidence="1">
    <location>
        <begin position="71"/>
        <end position="88"/>
    </location>
</feature>
<comment type="caution">
    <text evidence="2">The sequence shown here is derived from an EMBL/GenBank/DDBJ whole genome shotgun (WGS) entry which is preliminary data.</text>
</comment>
<feature type="region of interest" description="Disordered" evidence="1">
    <location>
        <begin position="171"/>
        <end position="190"/>
    </location>
</feature>
<feature type="compositionally biased region" description="Polar residues" evidence="1">
    <location>
        <begin position="171"/>
        <end position="184"/>
    </location>
</feature>
<accession>A0A9W9FZ08</accession>
<organism evidence="2 3">
    <name type="scientific">Penicillium angulare</name>
    <dbReference type="NCBI Taxonomy" id="116970"/>
    <lineage>
        <taxon>Eukaryota</taxon>
        <taxon>Fungi</taxon>
        <taxon>Dikarya</taxon>
        <taxon>Ascomycota</taxon>
        <taxon>Pezizomycotina</taxon>
        <taxon>Eurotiomycetes</taxon>
        <taxon>Eurotiomycetidae</taxon>
        <taxon>Eurotiales</taxon>
        <taxon>Aspergillaceae</taxon>
        <taxon>Penicillium</taxon>
    </lineage>
</organism>
<dbReference type="EMBL" id="JAPQKH010000003">
    <property type="protein sequence ID" value="KAJ5108620.1"/>
    <property type="molecule type" value="Genomic_DNA"/>
</dbReference>
<proteinExistence type="predicted"/>
<feature type="compositionally biased region" description="Polar residues" evidence="1">
    <location>
        <begin position="1"/>
        <end position="27"/>
    </location>
</feature>
<feature type="compositionally biased region" description="Polar residues" evidence="1">
    <location>
        <begin position="40"/>
        <end position="64"/>
    </location>
</feature>
<reference evidence="2" key="2">
    <citation type="journal article" date="2023" name="IMA Fungus">
        <title>Comparative genomic study of the Penicillium genus elucidates a diverse pangenome and 15 lateral gene transfer events.</title>
        <authorList>
            <person name="Petersen C."/>
            <person name="Sorensen T."/>
            <person name="Nielsen M.R."/>
            <person name="Sondergaard T.E."/>
            <person name="Sorensen J.L."/>
            <person name="Fitzpatrick D.A."/>
            <person name="Frisvad J.C."/>
            <person name="Nielsen K.L."/>
        </authorList>
    </citation>
    <scope>NUCLEOTIDE SEQUENCE</scope>
    <source>
        <strain evidence="2">IBT 30069</strain>
    </source>
</reference>
<dbReference type="Proteomes" id="UP001149165">
    <property type="component" value="Unassembled WGS sequence"/>
</dbReference>
<dbReference type="OrthoDB" id="4966at2759"/>
<feature type="region of interest" description="Disordered" evidence="1">
    <location>
        <begin position="1"/>
        <end position="99"/>
    </location>
</feature>
<evidence type="ECO:0000313" key="3">
    <source>
        <dbReference type="Proteomes" id="UP001149165"/>
    </source>
</evidence>
<sequence length="282" mass="31223">MTTPKSTQGLANGSMPQSHSDIVSRSVQEARRRARVHFSQPLQNPTQNIHLPSPGATYNRSHVNGAQWARPQNQISQPQNQISQPNNQFSRPQPTGVNDFDRMFNEIQDQDFELETVGLDHLVSALSTDNTGPLFVDPHAGLQAYLIRQQLIAGVSPEDVVPIESFPTSTPLNRRSSVPTSVNIHPSDPETVMTIPRIPSPQFDGYLEPLAWYPAMNSTGDSSMELDAPTVLRQEEINQVVDEVLQELFPDYLPDVDCDLIDAMLQDFQGEGGQGAAREPSF</sequence>
<reference evidence="2" key="1">
    <citation type="submission" date="2022-11" db="EMBL/GenBank/DDBJ databases">
        <authorList>
            <person name="Petersen C."/>
        </authorList>
    </citation>
    <scope>NUCLEOTIDE SEQUENCE</scope>
    <source>
        <strain evidence="2">IBT 30069</strain>
    </source>
</reference>
<evidence type="ECO:0000256" key="1">
    <source>
        <dbReference type="SAM" id="MobiDB-lite"/>
    </source>
</evidence>
<gene>
    <name evidence="2" type="ORF">N7456_005295</name>
</gene>
<keyword evidence="3" id="KW-1185">Reference proteome</keyword>